<evidence type="ECO:0000313" key="8">
    <source>
        <dbReference type="EMBL" id="GFH46290.1"/>
    </source>
</evidence>
<dbReference type="EMBL" id="BLLK01000022">
    <property type="protein sequence ID" value="GFH46290.1"/>
    <property type="molecule type" value="Genomic_DNA"/>
</dbReference>
<gene>
    <name evidence="8" type="ORF">CTEN210_02764</name>
</gene>
<evidence type="ECO:0000256" key="5">
    <source>
        <dbReference type="SAM" id="Coils"/>
    </source>
</evidence>
<evidence type="ECO:0000313" key="9">
    <source>
        <dbReference type="Proteomes" id="UP001054902"/>
    </source>
</evidence>
<name>A0AAD3CKF2_9STRA</name>
<dbReference type="PANTHER" id="PTHR10783">
    <property type="entry name" value="XENOTROPIC AND POLYTROPIC RETROVIRUS RECEPTOR 1-RELATED"/>
    <property type="match status" value="1"/>
</dbReference>
<evidence type="ECO:0000259" key="7">
    <source>
        <dbReference type="PROSITE" id="PS51380"/>
    </source>
</evidence>
<dbReference type="GO" id="GO:0005737">
    <property type="term" value="C:cytoplasm"/>
    <property type="evidence" value="ECO:0007669"/>
    <property type="project" value="TreeGrafter"/>
</dbReference>
<evidence type="ECO:0000256" key="6">
    <source>
        <dbReference type="SAM" id="Phobius"/>
    </source>
</evidence>
<dbReference type="AlphaFoldDB" id="A0AAD3CKF2"/>
<feature type="coiled-coil region" evidence="5">
    <location>
        <begin position="52"/>
        <end position="79"/>
    </location>
</feature>
<comment type="subcellular location">
    <subcellularLocation>
        <location evidence="1">Membrane</location>
        <topology evidence="1">Multi-pass membrane protein</topology>
    </subcellularLocation>
</comment>
<keyword evidence="5" id="KW-0175">Coiled coil</keyword>
<feature type="transmembrane region" description="Helical" evidence="6">
    <location>
        <begin position="139"/>
        <end position="159"/>
    </location>
</feature>
<sequence length="448" mass="50508">MSSGQEVGSIFGEGHGYATALLRSPTVIIASIALWGMNVCLFRLFGIDYAYVLMLDVNKEKEEQQKKKLKENKSDEMNSVDTDDSDDEMLPINIDDAVVTPKRNPFLEITEVKLLSFASVLILTLYLTSFVYIQVMAGSTIGAIFMFYFLVLVGVLLPLPSTAWIRSASSTVFLRAWELVKPRCTCITGKPRPVPFVDVFFADAMCSMSKVFFDWGMLWILASHYPSPVPPSLETIIVPSCFAAMPYLIRARQCLIMYNVGLKKNCPKRYQHILNALKYSSSLFPLIVSAYMKTVGGERNAVQLEKILIALMIINATYCLIWDIVMDWGMLDNPSAVVSQSVGTCIPKFSGPEYKKVSCLDAALRPRLRFGTPLTVVVVLIDICLRYAWTLRFVEHAIFPSNDAYILCTEFLEVFRRAVWNLLRVEWEHIKQSRAAKKNSPMRKSSTA</sequence>
<feature type="domain" description="EXS" evidence="7">
    <location>
        <begin position="230"/>
        <end position="448"/>
    </location>
</feature>
<keyword evidence="9" id="KW-1185">Reference proteome</keyword>
<protein>
    <recommendedName>
        <fullName evidence="7">EXS domain-containing protein</fullName>
    </recommendedName>
</protein>
<feature type="transmembrane region" description="Helical" evidence="6">
    <location>
        <begin position="112"/>
        <end position="133"/>
    </location>
</feature>
<dbReference type="PROSITE" id="PS51380">
    <property type="entry name" value="EXS"/>
    <property type="match status" value="1"/>
</dbReference>
<dbReference type="GO" id="GO:0016020">
    <property type="term" value="C:membrane"/>
    <property type="evidence" value="ECO:0007669"/>
    <property type="project" value="UniProtKB-SubCell"/>
</dbReference>
<evidence type="ECO:0000256" key="1">
    <source>
        <dbReference type="ARBA" id="ARBA00004141"/>
    </source>
</evidence>
<proteinExistence type="predicted"/>
<accession>A0AAD3CKF2</accession>
<evidence type="ECO:0000256" key="4">
    <source>
        <dbReference type="ARBA" id="ARBA00023136"/>
    </source>
</evidence>
<feature type="transmembrane region" description="Helical" evidence="6">
    <location>
        <begin position="27"/>
        <end position="51"/>
    </location>
</feature>
<dbReference type="Pfam" id="PF03124">
    <property type="entry name" value="EXS"/>
    <property type="match status" value="1"/>
</dbReference>
<dbReference type="PANTHER" id="PTHR10783:SF46">
    <property type="entry name" value="PROTEIN ERD1 HOMOLOG 2"/>
    <property type="match status" value="1"/>
</dbReference>
<keyword evidence="3 6" id="KW-1133">Transmembrane helix</keyword>
<reference evidence="8 9" key="1">
    <citation type="journal article" date="2021" name="Sci. Rep.">
        <title>The genome of the diatom Chaetoceros tenuissimus carries an ancient integrated fragment of an extant virus.</title>
        <authorList>
            <person name="Hongo Y."/>
            <person name="Kimura K."/>
            <person name="Takaki Y."/>
            <person name="Yoshida Y."/>
            <person name="Baba S."/>
            <person name="Kobayashi G."/>
            <person name="Nagasaki K."/>
            <person name="Hano T."/>
            <person name="Tomaru Y."/>
        </authorList>
    </citation>
    <scope>NUCLEOTIDE SEQUENCE [LARGE SCALE GENOMIC DNA]</scope>
    <source>
        <strain evidence="8 9">NIES-3715</strain>
    </source>
</reference>
<evidence type="ECO:0000256" key="2">
    <source>
        <dbReference type="ARBA" id="ARBA00022692"/>
    </source>
</evidence>
<comment type="caution">
    <text evidence="8">The sequence shown here is derived from an EMBL/GenBank/DDBJ whole genome shotgun (WGS) entry which is preliminary data.</text>
</comment>
<dbReference type="Proteomes" id="UP001054902">
    <property type="component" value="Unassembled WGS sequence"/>
</dbReference>
<feature type="transmembrane region" description="Helical" evidence="6">
    <location>
        <begin position="370"/>
        <end position="389"/>
    </location>
</feature>
<dbReference type="InterPro" id="IPR004342">
    <property type="entry name" value="EXS_C"/>
</dbReference>
<feature type="transmembrane region" description="Helical" evidence="6">
    <location>
        <begin position="307"/>
        <end position="325"/>
    </location>
</feature>
<evidence type="ECO:0000256" key="3">
    <source>
        <dbReference type="ARBA" id="ARBA00022989"/>
    </source>
</evidence>
<organism evidence="8 9">
    <name type="scientific">Chaetoceros tenuissimus</name>
    <dbReference type="NCBI Taxonomy" id="426638"/>
    <lineage>
        <taxon>Eukaryota</taxon>
        <taxon>Sar</taxon>
        <taxon>Stramenopiles</taxon>
        <taxon>Ochrophyta</taxon>
        <taxon>Bacillariophyta</taxon>
        <taxon>Coscinodiscophyceae</taxon>
        <taxon>Chaetocerotophycidae</taxon>
        <taxon>Chaetocerotales</taxon>
        <taxon>Chaetocerotaceae</taxon>
        <taxon>Chaetoceros</taxon>
    </lineage>
</organism>
<keyword evidence="2 6" id="KW-0812">Transmembrane</keyword>
<keyword evidence="4 6" id="KW-0472">Membrane</keyword>